<dbReference type="SUPFAM" id="SSF53474">
    <property type="entry name" value="alpha/beta-Hydrolases"/>
    <property type="match status" value="1"/>
</dbReference>
<sequence>MTTRRNFLVGASTLAGMSVLGGMPRLAMALPEPEPIQAGYFPVRGGGAWYRMNGVRHFSAGKTPLIVIHGGPGFSHHYLLPIVDLAEDRPVIFYDQLDSGHSDRVNDPDNWTVARFVSEIDDLRDHLGLHEVIVLGNSWGGTLTAEYAIRRPAGLQAAILSSPLISTPRWISDNKEYRSQLPKDVRQTLDENEPGTDAYQNASMVFYRRHLNRQDPWPPHLNKSFEVLNGDLYSTMWGPTEFNATGTLKNYDATDRLSKIDVPSLFVCGEYDESTPSANRDFASEVAGSEVQVIEGASHTAFLEKRDRFMTVVRDFIANNVSEA</sequence>
<comment type="caution">
    <text evidence="5">The sequence shown here is derived from an EMBL/GenBank/DDBJ whole genome shotgun (WGS) entry which is preliminary data.</text>
</comment>
<keyword evidence="2 3" id="KW-0378">Hydrolase</keyword>
<evidence type="ECO:0000256" key="3">
    <source>
        <dbReference type="PIRNR" id="PIRNR005539"/>
    </source>
</evidence>
<dbReference type="PIRSF" id="PIRSF005539">
    <property type="entry name" value="Pept_S33_TRI_F1"/>
    <property type="match status" value="1"/>
</dbReference>
<dbReference type="InterPro" id="IPR029058">
    <property type="entry name" value="AB_hydrolase_fold"/>
</dbReference>
<dbReference type="InterPro" id="IPR000073">
    <property type="entry name" value="AB_hydrolase_1"/>
</dbReference>
<dbReference type="InterPro" id="IPR005945">
    <property type="entry name" value="Pro_imino_pep"/>
</dbReference>
<feature type="domain" description="AB hydrolase-1" evidence="4">
    <location>
        <begin position="64"/>
        <end position="305"/>
    </location>
</feature>
<organism evidence="5 6">
    <name type="scientific">Rhodovibrio sodomensis</name>
    <dbReference type="NCBI Taxonomy" id="1088"/>
    <lineage>
        <taxon>Bacteria</taxon>
        <taxon>Pseudomonadati</taxon>
        <taxon>Pseudomonadota</taxon>
        <taxon>Alphaproteobacteria</taxon>
        <taxon>Rhodospirillales</taxon>
        <taxon>Rhodovibrionaceae</taxon>
        <taxon>Rhodovibrio</taxon>
    </lineage>
</organism>
<evidence type="ECO:0000256" key="1">
    <source>
        <dbReference type="ARBA" id="ARBA00010088"/>
    </source>
</evidence>
<dbReference type="EMBL" id="NRRL01000053">
    <property type="protein sequence ID" value="MBK1669590.1"/>
    <property type="molecule type" value="Genomic_DNA"/>
</dbReference>
<dbReference type="PRINTS" id="PR00793">
    <property type="entry name" value="PROAMNOPTASE"/>
</dbReference>
<comment type="similarity">
    <text evidence="1 3">Belongs to the peptidase S33 family.</text>
</comment>
<dbReference type="NCBIfam" id="TIGR01250">
    <property type="entry name" value="pro_imino_pep_2"/>
    <property type="match status" value="1"/>
</dbReference>
<evidence type="ECO:0000313" key="5">
    <source>
        <dbReference type="EMBL" id="MBK1669590.1"/>
    </source>
</evidence>
<dbReference type="PROSITE" id="PS51318">
    <property type="entry name" value="TAT"/>
    <property type="match status" value="1"/>
</dbReference>
<dbReference type="InterPro" id="IPR019546">
    <property type="entry name" value="TAT_signal_bac_arc"/>
</dbReference>
<reference evidence="5 6" key="1">
    <citation type="journal article" date="2020" name="Microorganisms">
        <title>Osmotic Adaptation and Compatible Solute Biosynthesis of Phototrophic Bacteria as Revealed from Genome Analyses.</title>
        <authorList>
            <person name="Imhoff J.F."/>
            <person name="Rahn T."/>
            <person name="Kunzel S."/>
            <person name="Keller A."/>
            <person name="Neulinger S.C."/>
        </authorList>
    </citation>
    <scope>NUCLEOTIDE SEQUENCE [LARGE SCALE GENOMIC DNA]</scope>
    <source>
        <strain evidence="5 6">DSM 9895</strain>
    </source>
</reference>
<evidence type="ECO:0000256" key="2">
    <source>
        <dbReference type="ARBA" id="ARBA00022801"/>
    </source>
</evidence>
<dbReference type="RefSeq" id="WP_200341922.1">
    <property type="nucleotide sequence ID" value="NZ_NRRL01000053.1"/>
</dbReference>
<dbReference type="InterPro" id="IPR002410">
    <property type="entry name" value="Peptidase_S33"/>
</dbReference>
<dbReference type="InterPro" id="IPR006311">
    <property type="entry name" value="TAT_signal"/>
</dbReference>
<dbReference type="PANTHER" id="PTHR43798">
    <property type="entry name" value="MONOACYLGLYCEROL LIPASE"/>
    <property type="match status" value="1"/>
</dbReference>
<dbReference type="Pfam" id="PF00561">
    <property type="entry name" value="Abhydrolase_1"/>
    <property type="match status" value="1"/>
</dbReference>
<dbReference type="NCBIfam" id="TIGR01409">
    <property type="entry name" value="TAT_signal_seq"/>
    <property type="match status" value="1"/>
</dbReference>
<name>A0ABS1DJM9_9PROT</name>
<dbReference type="Gene3D" id="3.40.50.1820">
    <property type="entry name" value="alpha/beta hydrolase"/>
    <property type="match status" value="1"/>
</dbReference>
<accession>A0ABS1DJM9</accession>
<dbReference type="PANTHER" id="PTHR43798:SF33">
    <property type="entry name" value="HYDROLASE, PUTATIVE (AFU_ORTHOLOGUE AFUA_2G14860)-RELATED"/>
    <property type="match status" value="1"/>
</dbReference>
<keyword evidence="6" id="KW-1185">Reference proteome</keyword>
<proteinExistence type="inferred from homology"/>
<dbReference type="Proteomes" id="UP001296873">
    <property type="component" value="Unassembled WGS sequence"/>
</dbReference>
<protein>
    <recommendedName>
        <fullName evidence="4">AB hydrolase-1 domain-containing protein</fullName>
    </recommendedName>
</protein>
<evidence type="ECO:0000313" key="6">
    <source>
        <dbReference type="Proteomes" id="UP001296873"/>
    </source>
</evidence>
<gene>
    <name evidence="5" type="ORF">CKO28_16240</name>
</gene>
<evidence type="ECO:0000259" key="4">
    <source>
        <dbReference type="Pfam" id="PF00561"/>
    </source>
</evidence>
<dbReference type="InterPro" id="IPR050266">
    <property type="entry name" value="AB_hydrolase_sf"/>
</dbReference>